<dbReference type="EMBL" id="JAFBMS010000029">
    <property type="protein sequence ID" value="KAG9342323.1"/>
    <property type="molecule type" value="Genomic_DNA"/>
</dbReference>
<organism evidence="2 3">
    <name type="scientific">Albula glossodonta</name>
    <name type="common">roundjaw bonefish</name>
    <dbReference type="NCBI Taxonomy" id="121402"/>
    <lineage>
        <taxon>Eukaryota</taxon>
        <taxon>Metazoa</taxon>
        <taxon>Chordata</taxon>
        <taxon>Craniata</taxon>
        <taxon>Vertebrata</taxon>
        <taxon>Euteleostomi</taxon>
        <taxon>Actinopterygii</taxon>
        <taxon>Neopterygii</taxon>
        <taxon>Teleostei</taxon>
        <taxon>Albuliformes</taxon>
        <taxon>Albulidae</taxon>
        <taxon>Albula</taxon>
    </lineage>
</organism>
<keyword evidence="1" id="KW-0802">TPR repeat</keyword>
<dbReference type="PANTHER" id="PTHR44216">
    <property type="entry name" value="PROTEIN O-MANNOSYL-TRANSFERASE TMTC2"/>
    <property type="match status" value="1"/>
</dbReference>
<dbReference type="SMART" id="SM00028">
    <property type="entry name" value="TPR"/>
    <property type="match status" value="2"/>
</dbReference>
<dbReference type="Gene3D" id="1.25.40.10">
    <property type="entry name" value="Tetratricopeptide repeat domain"/>
    <property type="match status" value="2"/>
</dbReference>
<dbReference type="SUPFAM" id="SSF48452">
    <property type="entry name" value="TPR-like"/>
    <property type="match status" value="1"/>
</dbReference>
<evidence type="ECO:0000313" key="2">
    <source>
        <dbReference type="EMBL" id="KAG9342323.1"/>
    </source>
</evidence>
<dbReference type="Pfam" id="PF00515">
    <property type="entry name" value="TPR_1"/>
    <property type="match status" value="1"/>
</dbReference>
<gene>
    <name evidence="2" type="ORF">JZ751_016825</name>
</gene>
<proteinExistence type="predicted"/>
<dbReference type="Pfam" id="PF13181">
    <property type="entry name" value="TPR_8"/>
    <property type="match status" value="1"/>
</dbReference>
<dbReference type="InterPro" id="IPR019734">
    <property type="entry name" value="TPR_rpt"/>
</dbReference>
<dbReference type="InterPro" id="IPR052384">
    <property type="entry name" value="TMTC_O-mannosyltransferase"/>
</dbReference>
<dbReference type="OrthoDB" id="1658288at2759"/>
<accession>A0A8T2NNC2</accession>
<feature type="repeat" description="TPR" evidence="1">
    <location>
        <begin position="10"/>
        <end position="43"/>
    </location>
</feature>
<dbReference type="AlphaFoldDB" id="A0A8T2NNC2"/>
<protein>
    <submittedName>
        <fullName evidence="2">Uncharacterized protein</fullName>
    </submittedName>
</protein>
<dbReference type="GO" id="GO:0035269">
    <property type="term" value="P:protein O-linked glycosylation via mannose"/>
    <property type="evidence" value="ECO:0007669"/>
    <property type="project" value="TreeGrafter"/>
</dbReference>
<dbReference type="Proteomes" id="UP000824540">
    <property type="component" value="Unassembled WGS sequence"/>
</dbReference>
<evidence type="ECO:0000256" key="1">
    <source>
        <dbReference type="PROSITE-ProRule" id="PRU00339"/>
    </source>
</evidence>
<dbReference type="PROSITE" id="PS50005">
    <property type="entry name" value="TPR"/>
    <property type="match status" value="1"/>
</dbReference>
<keyword evidence="3" id="KW-1185">Reference proteome</keyword>
<evidence type="ECO:0000313" key="3">
    <source>
        <dbReference type="Proteomes" id="UP000824540"/>
    </source>
</evidence>
<name>A0A8T2NNC2_9TELE</name>
<comment type="caution">
    <text evidence="2">The sequence shown here is derived from an EMBL/GenBank/DDBJ whole genome shotgun (WGS) entry which is preliminary data.</text>
</comment>
<dbReference type="GO" id="GO:0005789">
    <property type="term" value="C:endoplasmic reticulum membrane"/>
    <property type="evidence" value="ECO:0007669"/>
    <property type="project" value="TreeGrafter"/>
</dbReference>
<dbReference type="InterPro" id="IPR011990">
    <property type="entry name" value="TPR-like_helical_dom_sf"/>
</dbReference>
<reference evidence="2" key="1">
    <citation type="thesis" date="2021" institute="BYU ScholarsArchive" country="Provo, UT, USA">
        <title>Applications of and Algorithms for Genome Assembly and Genomic Analyses with an Emphasis on Marine Teleosts.</title>
        <authorList>
            <person name="Pickett B.D."/>
        </authorList>
    </citation>
    <scope>NUCLEOTIDE SEQUENCE</scope>
    <source>
        <strain evidence="2">HI-2016</strain>
    </source>
</reference>
<dbReference type="GO" id="GO:0000030">
    <property type="term" value="F:mannosyltransferase activity"/>
    <property type="evidence" value="ECO:0007669"/>
    <property type="project" value="TreeGrafter"/>
</dbReference>
<dbReference type="PANTHER" id="PTHR44216:SF3">
    <property type="entry name" value="PROTEIN O-MANNOSYL-TRANSFERASE TMTC2"/>
    <property type="match status" value="1"/>
</dbReference>
<sequence>MLKVAPSVPPPAWGNLGNVLKNQGKVEEAERAYRNALHYRMMSGFETLPSICRRGRQEVVRCTPRRGLLLQENNQLSEALHYYKLAIAAYLNTGIILMNQGHLDEAKRTFLTCADIPDENLKDPHAHRSSVTSCLYNLGKLLHEQGHQEPCLMLELLLFEVMKSSIIHDP</sequence>